<gene>
    <name evidence="1" type="ORF">AVEN_210813_1</name>
</gene>
<dbReference type="Proteomes" id="UP000499080">
    <property type="component" value="Unassembled WGS sequence"/>
</dbReference>
<protein>
    <submittedName>
        <fullName evidence="1">Uncharacterized protein</fullName>
    </submittedName>
</protein>
<evidence type="ECO:0000313" key="1">
    <source>
        <dbReference type="EMBL" id="GBM05105.1"/>
    </source>
</evidence>
<keyword evidence="2" id="KW-1185">Reference proteome</keyword>
<reference evidence="1 2" key="1">
    <citation type="journal article" date="2019" name="Sci. Rep.">
        <title>Orb-weaving spider Araneus ventricosus genome elucidates the spidroin gene catalogue.</title>
        <authorList>
            <person name="Kono N."/>
            <person name="Nakamura H."/>
            <person name="Ohtoshi R."/>
            <person name="Moran D.A.P."/>
            <person name="Shinohara A."/>
            <person name="Yoshida Y."/>
            <person name="Fujiwara M."/>
            <person name="Mori M."/>
            <person name="Tomita M."/>
            <person name="Arakawa K."/>
        </authorList>
    </citation>
    <scope>NUCLEOTIDE SEQUENCE [LARGE SCALE GENOMIC DNA]</scope>
</reference>
<proteinExistence type="predicted"/>
<evidence type="ECO:0000313" key="2">
    <source>
        <dbReference type="Proteomes" id="UP000499080"/>
    </source>
</evidence>
<dbReference type="EMBL" id="BGPR01000211">
    <property type="protein sequence ID" value="GBM05105.1"/>
    <property type="molecule type" value="Genomic_DNA"/>
</dbReference>
<accession>A0A4Y2CP55</accession>
<dbReference type="AlphaFoldDB" id="A0A4Y2CP55"/>
<name>A0A4Y2CP55_ARAVE</name>
<comment type="caution">
    <text evidence="1">The sequence shown here is derived from an EMBL/GenBank/DDBJ whole genome shotgun (WGS) entry which is preliminary data.</text>
</comment>
<sequence>MRHRTNEVLAEHFILGKKKKKHAHTPKKTTICFAEQSKRGTLYAVPSLFMYHATQPSEIGAMAKITLLQHEAYKKATPSSGLTSLGMKIRNRHAES</sequence>
<organism evidence="1 2">
    <name type="scientific">Araneus ventricosus</name>
    <name type="common">Orbweaver spider</name>
    <name type="synonym">Epeira ventricosa</name>
    <dbReference type="NCBI Taxonomy" id="182803"/>
    <lineage>
        <taxon>Eukaryota</taxon>
        <taxon>Metazoa</taxon>
        <taxon>Ecdysozoa</taxon>
        <taxon>Arthropoda</taxon>
        <taxon>Chelicerata</taxon>
        <taxon>Arachnida</taxon>
        <taxon>Araneae</taxon>
        <taxon>Araneomorphae</taxon>
        <taxon>Entelegynae</taxon>
        <taxon>Araneoidea</taxon>
        <taxon>Araneidae</taxon>
        <taxon>Araneus</taxon>
    </lineage>
</organism>